<feature type="domain" description="Hydantoinase/oxoprolinase N-terminal" evidence="2">
    <location>
        <begin position="5"/>
        <end position="171"/>
    </location>
</feature>
<dbReference type="SUPFAM" id="SSF53067">
    <property type="entry name" value="Actin-like ATPase domain"/>
    <property type="match status" value="1"/>
</dbReference>
<gene>
    <name evidence="3" type="ORF">HD601_004387</name>
</gene>
<feature type="domain" description="Hydantoinase A/oxoprolinase" evidence="1">
    <location>
        <begin position="192"/>
        <end position="369"/>
    </location>
</feature>
<accession>A0A7W9GTL3</accession>
<dbReference type="AlphaFoldDB" id="A0A7W9GTL3"/>
<dbReference type="GO" id="GO:0016787">
    <property type="term" value="F:hydrolase activity"/>
    <property type="evidence" value="ECO:0007669"/>
    <property type="project" value="InterPro"/>
</dbReference>
<dbReference type="RefSeq" id="WP_184825422.1">
    <property type="nucleotide sequence ID" value="NZ_JACHMM010000001.1"/>
</dbReference>
<protein>
    <submittedName>
        <fullName evidence="3">N-methylhydantoinase A/oxoprolinase/acetone carboxylase beta subunit</fullName>
    </submittedName>
</protein>
<dbReference type="PANTHER" id="PTHR11365:SF10">
    <property type="entry name" value="HYDANTOINASE_OXOPROLINASE"/>
    <property type="match status" value="1"/>
</dbReference>
<dbReference type="InterPro" id="IPR008040">
    <property type="entry name" value="Hydant_A_N"/>
</dbReference>
<name>A0A7W9GTL3_9ACTN</name>
<dbReference type="Proteomes" id="UP000542813">
    <property type="component" value="Unassembled WGS sequence"/>
</dbReference>
<keyword evidence="4" id="KW-1185">Reference proteome</keyword>
<evidence type="ECO:0000313" key="3">
    <source>
        <dbReference type="EMBL" id="MBB5789812.1"/>
    </source>
</evidence>
<comment type="caution">
    <text evidence="3">The sequence shown here is derived from an EMBL/GenBank/DDBJ whole genome shotgun (WGS) entry which is preliminary data.</text>
</comment>
<proteinExistence type="predicted"/>
<dbReference type="Pfam" id="PF01968">
    <property type="entry name" value="Hydantoinase_A"/>
    <property type="match status" value="1"/>
</dbReference>
<evidence type="ECO:0000259" key="2">
    <source>
        <dbReference type="Pfam" id="PF05378"/>
    </source>
</evidence>
<reference evidence="3 4" key="1">
    <citation type="submission" date="2020-08" db="EMBL/GenBank/DDBJ databases">
        <title>Sequencing the genomes of 1000 actinobacteria strains.</title>
        <authorList>
            <person name="Klenk H.-P."/>
        </authorList>
    </citation>
    <scope>NUCLEOTIDE SEQUENCE [LARGE SCALE GENOMIC DNA]</scope>
    <source>
        <strain evidence="3 4">DSM 102122</strain>
    </source>
</reference>
<evidence type="ECO:0000259" key="1">
    <source>
        <dbReference type="Pfam" id="PF01968"/>
    </source>
</evidence>
<sequence>MRTLRLGVDVGSTNTDAAVVDRDGTVVARHKAVTSGDLMTGIRQALSAVLAEVDRRAVARLVLGTTQAVNAIVERRMLARVGVLRIGAPATSLVPPFTGWPGDLVDVVGGPVAMVRGGHEYDGGEIAPLDEEAVTAFAAACAGRADAVAVAAVGSATNADHEQRAVDILDRLLPAGTVTAGHRVGGLGLIERENAAILNGALTGVTAGLLRGLGAALREMDLQCDTYLTENDGTLLTADRAARYPVRTIASGPTNSMRGAHHLSGLDDAVVVDVGGSSTDVGVLSGGFPRVSTMPTEIGGVRTNYRLPDLISAALGGGSVVRPASGGGFAVEGGFAVGPESVGAAIGTEALIFGGPVLTLSDVSVAAGRTAFGTVPAPDLPVDAATAAAVVASVDRRLAELTDRLRASRTTLPLVAVGGGAHLVPDELPGIRAVVRPADGAVANAVGAAVAEASGTVHQVYRFDVTSRQACLDEARRLAHEAAVRAGAAPDRVRITRISEVPLAYLPGDSARVVVTAVGPLADALPHDHQGSVGS</sequence>
<dbReference type="InterPro" id="IPR045079">
    <property type="entry name" value="Oxoprolinase-like"/>
</dbReference>
<evidence type="ECO:0000313" key="4">
    <source>
        <dbReference type="Proteomes" id="UP000542813"/>
    </source>
</evidence>
<dbReference type="Gene3D" id="3.30.420.40">
    <property type="match status" value="1"/>
</dbReference>
<organism evidence="3 4">
    <name type="scientific">Jiangella mangrovi</name>
    <dbReference type="NCBI Taxonomy" id="1524084"/>
    <lineage>
        <taxon>Bacteria</taxon>
        <taxon>Bacillati</taxon>
        <taxon>Actinomycetota</taxon>
        <taxon>Actinomycetes</taxon>
        <taxon>Jiangellales</taxon>
        <taxon>Jiangellaceae</taxon>
        <taxon>Jiangella</taxon>
    </lineage>
</organism>
<dbReference type="PANTHER" id="PTHR11365">
    <property type="entry name" value="5-OXOPROLINASE RELATED"/>
    <property type="match status" value="1"/>
</dbReference>
<dbReference type="EMBL" id="JACHMM010000001">
    <property type="protein sequence ID" value="MBB5789812.1"/>
    <property type="molecule type" value="Genomic_DNA"/>
</dbReference>
<dbReference type="InterPro" id="IPR002821">
    <property type="entry name" value="Hydantoinase_A"/>
</dbReference>
<dbReference type="Pfam" id="PF05378">
    <property type="entry name" value="Hydant_A_N"/>
    <property type="match status" value="1"/>
</dbReference>
<dbReference type="InterPro" id="IPR043129">
    <property type="entry name" value="ATPase_NBD"/>
</dbReference>